<dbReference type="SMART" id="SM00028">
    <property type="entry name" value="TPR"/>
    <property type="match status" value="2"/>
</dbReference>
<reference evidence="1" key="1">
    <citation type="submission" date="2020-04" db="EMBL/GenBank/DDBJ databases">
        <title>Tenacibaculum mesophilum bac2.</title>
        <authorList>
            <person name="Li M."/>
        </authorList>
    </citation>
    <scope>NUCLEOTIDE SEQUENCE</scope>
    <source>
        <strain evidence="1">Bac2</strain>
    </source>
</reference>
<dbReference type="Pfam" id="PF13181">
    <property type="entry name" value="TPR_8"/>
    <property type="match status" value="2"/>
</dbReference>
<accession>A0AAE9SEQ2</accession>
<evidence type="ECO:0000313" key="1">
    <source>
        <dbReference type="EMBL" id="UTD13978.1"/>
    </source>
</evidence>
<dbReference type="EMBL" id="CP050861">
    <property type="protein sequence ID" value="UTD13978.1"/>
    <property type="molecule type" value="Genomic_DNA"/>
</dbReference>
<evidence type="ECO:0000313" key="2">
    <source>
        <dbReference type="Proteomes" id="UP001056837"/>
    </source>
</evidence>
<dbReference type="Gene3D" id="1.25.40.10">
    <property type="entry name" value="Tetratricopeptide repeat domain"/>
    <property type="match status" value="1"/>
</dbReference>
<dbReference type="InterPro" id="IPR019734">
    <property type="entry name" value="TPR_rpt"/>
</dbReference>
<organism evidence="1 2">
    <name type="scientific">Tenacibaculum mesophilum</name>
    <dbReference type="NCBI Taxonomy" id="104268"/>
    <lineage>
        <taxon>Bacteria</taxon>
        <taxon>Pseudomonadati</taxon>
        <taxon>Bacteroidota</taxon>
        <taxon>Flavobacteriia</taxon>
        <taxon>Flavobacteriales</taxon>
        <taxon>Flavobacteriaceae</taxon>
        <taxon>Tenacibaculum</taxon>
    </lineage>
</organism>
<proteinExistence type="predicted"/>
<sequence>MSEEKAENIFYEADELINQGKMVEAKELFLELLSEFPDYGRAHNHLGWLYNMKFNNYPKAKKHLELALKYAPDYHAAYSNYSYLLIDMNLYDEMITFGNEVINYSVVDKSTIYTNMAKAYEFKGDNMRAYEYYKKATTATLNNKTLDSLYASLNRVKGKMSFFQKLKLINN</sequence>
<protein>
    <recommendedName>
        <fullName evidence="3">Tetratricopeptide repeat-containing protein</fullName>
    </recommendedName>
</protein>
<dbReference type="SUPFAM" id="SSF48452">
    <property type="entry name" value="TPR-like"/>
    <property type="match status" value="1"/>
</dbReference>
<gene>
    <name evidence="1" type="ORF">HER15_00130</name>
</gene>
<dbReference type="AlphaFoldDB" id="A0AAE9SEQ2"/>
<evidence type="ECO:0008006" key="3">
    <source>
        <dbReference type="Google" id="ProtNLM"/>
    </source>
</evidence>
<dbReference type="Proteomes" id="UP001056837">
    <property type="component" value="Chromosome"/>
</dbReference>
<dbReference type="InterPro" id="IPR011990">
    <property type="entry name" value="TPR-like_helical_dom_sf"/>
</dbReference>
<dbReference type="RefSeq" id="WP_047789175.1">
    <property type="nucleotide sequence ID" value="NZ_CANLMG010000010.1"/>
</dbReference>
<name>A0AAE9SEQ2_9FLAO</name>